<comment type="caution">
    <text evidence="3">The sequence shown here is derived from an EMBL/GenBank/DDBJ whole genome shotgun (WGS) entry which is preliminary data.</text>
</comment>
<dbReference type="Gene3D" id="3.40.50.1110">
    <property type="entry name" value="SGNH hydrolase"/>
    <property type="match status" value="1"/>
</dbReference>
<dbReference type="InterPro" id="IPR037461">
    <property type="entry name" value="CtCE2-like_dom"/>
</dbReference>
<dbReference type="AlphaFoldDB" id="A0A6I2V1W3"/>
<dbReference type="Pfam" id="PF13472">
    <property type="entry name" value="Lipase_GDSL_2"/>
    <property type="match status" value="1"/>
</dbReference>
<dbReference type="Pfam" id="PF17996">
    <property type="entry name" value="CE2_N"/>
    <property type="match status" value="1"/>
</dbReference>
<feature type="domain" description="Carbohydrate esterase 2 N-terminal" evidence="2">
    <location>
        <begin position="59"/>
        <end position="160"/>
    </location>
</feature>
<dbReference type="SUPFAM" id="SSF52266">
    <property type="entry name" value="SGNH hydrolase"/>
    <property type="match status" value="1"/>
</dbReference>
<organism evidence="3 4">
    <name type="scientific">Selenomonas montiformis</name>
    <dbReference type="NCBI Taxonomy" id="2652285"/>
    <lineage>
        <taxon>Bacteria</taxon>
        <taxon>Bacillati</taxon>
        <taxon>Bacillota</taxon>
        <taxon>Negativicutes</taxon>
        <taxon>Selenomonadales</taxon>
        <taxon>Selenomonadaceae</taxon>
        <taxon>Selenomonas</taxon>
    </lineage>
</organism>
<feature type="domain" description="SGNH hydrolase-type esterase" evidence="1">
    <location>
        <begin position="171"/>
        <end position="373"/>
    </location>
</feature>
<evidence type="ECO:0000313" key="3">
    <source>
        <dbReference type="EMBL" id="MSV25606.1"/>
    </source>
</evidence>
<name>A0A6I2V1W3_9FIRM</name>
<dbReference type="Proteomes" id="UP000430222">
    <property type="component" value="Unassembled WGS sequence"/>
</dbReference>
<dbReference type="EMBL" id="VUNL01000013">
    <property type="protein sequence ID" value="MSV25606.1"/>
    <property type="molecule type" value="Genomic_DNA"/>
</dbReference>
<dbReference type="PANTHER" id="PTHR37834">
    <property type="entry name" value="GDSL-LIKE LIPASE/ACYLHYDROLASE DOMAIN PROTEIN (AFU_ORTHOLOGUE AFUA_2G00620)"/>
    <property type="match status" value="1"/>
</dbReference>
<evidence type="ECO:0000259" key="2">
    <source>
        <dbReference type="Pfam" id="PF17996"/>
    </source>
</evidence>
<protein>
    <submittedName>
        <fullName evidence="3">SGNH/GDSL hydrolase family protein</fullName>
    </submittedName>
</protein>
<dbReference type="Gene3D" id="2.60.120.260">
    <property type="entry name" value="Galactose-binding domain-like"/>
    <property type="match status" value="1"/>
</dbReference>
<dbReference type="InterPro" id="IPR052762">
    <property type="entry name" value="PCW_deacetylase/CE"/>
</dbReference>
<keyword evidence="4" id="KW-1185">Reference proteome</keyword>
<dbReference type="InterPro" id="IPR036514">
    <property type="entry name" value="SGNH_hydro_sf"/>
</dbReference>
<dbReference type="CDD" id="cd01831">
    <property type="entry name" value="Endoglucanase_E_like"/>
    <property type="match status" value="1"/>
</dbReference>
<dbReference type="InterPro" id="IPR013830">
    <property type="entry name" value="SGNH_hydro"/>
</dbReference>
<dbReference type="PANTHER" id="PTHR37834:SF2">
    <property type="entry name" value="ESTERASE, SGNH HYDROLASE-TYPE"/>
    <property type="match status" value="1"/>
</dbReference>
<dbReference type="InterPro" id="IPR040794">
    <property type="entry name" value="CE2_N"/>
</dbReference>
<proteinExistence type="predicted"/>
<evidence type="ECO:0000313" key="4">
    <source>
        <dbReference type="Proteomes" id="UP000430222"/>
    </source>
</evidence>
<sequence length="390" mass="43353">MTGREARRQRSDRRKEEIIMKKRILLAAALLSMGALCTGVPQNASAATMIAPNDANLQYFGRWDKSNAQEYQCAQGAVYIKANFTGTSIKAKMRDPNDKWRVSIDGSALKKIKPKGSETVLAENLKPGTHKLLFVRSTEGYMGTTKFYGFELDDGAKLEKPDPLKTRRLEFVGDSITAGAKNDGELKGENYNDIEDNDQAYGPKVSRMLGADYSIVAKSGEGVVHNWADPWPSNQVHTADHYVWTMYSDRKSGEHSLWDAKDFPIDATIVAMGTNDFSKPAQHSPTRDEFVAGYVHLIKTIRSVNPGKKIICTEPVPGWVGKRGRAWVKAAVDQVTGEGMKEVYFLAINDPQPLLEESDYAHDSTHPLQTGHQKIADYLKDKIAAIMGWK</sequence>
<dbReference type="GO" id="GO:0052689">
    <property type="term" value="F:carboxylic ester hydrolase activity"/>
    <property type="evidence" value="ECO:0007669"/>
    <property type="project" value="InterPro"/>
</dbReference>
<keyword evidence="3" id="KW-0378">Hydrolase</keyword>
<reference evidence="3 4" key="1">
    <citation type="submission" date="2019-08" db="EMBL/GenBank/DDBJ databases">
        <title>In-depth cultivation of the pig gut microbiome towards novel bacterial diversity and tailored functional studies.</title>
        <authorList>
            <person name="Wylensek D."/>
            <person name="Hitch T.C.A."/>
            <person name="Clavel T."/>
        </authorList>
    </citation>
    <scope>NUCLEOTIDE SEQUENCE [LARGE SCALE GENOMIC DNA]</scope>
    <source>
        <strain evidence="4">WCA-380-WT-3B3</strain>
    </source>
</reference>
<accession>A0A6I2V1W3</accession>
<gene>
    <name evidence="3" type="ORF">FYJ78_10605</name>
</gene>
<evidence type="ECO:0000259" key="1">
    <source>
        <dbReference type="Pfam" id="PF13472"/>
    </source>
</evidence>